<dbReference type="PANTHER" id="PTHR30349:SF41">
    <property type="entry name" value="INTEGRASE_RECOMBINASE PROTEIN MJ0367-RELATED"/>
    <property type="match status" value="1"/>
</dbReference>
<dbReference type="InterPro" id="IPR013762">
    <property type="entry name" value="Integrase-like_cat_sf"/>
</dbReference>
<dbReference type="RefSeq" id="WP_092235340.1">
    <property type="nucleotide sequence ID" value="NZ_FNLL01000008.1"/>
</dbReference>
<dbReference type="PROSITE" id="PS51898">
    <property type="entry name" value="TYR_RECOMBINASE"/>
    <property type="match status" value="1"/>
</dbReference>
<dbReference type="InterPro" id="IPR050090">
    <property type="entry name" value="Tyrosine_recombinase_XerCD"/>
</dbReference>
<dbReference type="GO" id="GO:0006310">
    <property type="term" value="P:DNA recombination"/>
    <property type="evidence" value="ECO:0007669"/>
    <property type="project" value="UniProtKB-KW"/>
</dbReference>
<evidence type="ECO:0000259" key="4">
    <source>
        <dbReference type="PROSITE" id="PS51898"/>
    </source>
</evidence>
<keyword evidence="3" id="KW-0233">DNA recombination</keyword>
<dbReference type="InterPro" id="IPR010998">
    <property type="entry name" value="Integrase_recombinase_N"/>
</dbReference>
<dbReference type="Gene3D" id="1.10.443.10">
    <property type="entry name" value="Intergrase catalytic core"/>
    <property type="match status" value="1"/>
</dbReference>
<reference evidence="6" key="1">
    <citation type="submission" date="2016-10" db="EMBL/GenBank/DDBJ databases">
        <authorList>
            <person name="Varghese N."/>
            <person name="Submissions S."/>
        </authorList>
    </citation>
    <scope>NUCLEOTIDE SEQUENCE [LARGE SCALE GENOMIC DNA]</scope>
    <source>
        <strain evidence="6">DSM 3384</strain>
    </source>
</reference>
<evidence type="ECO:0000256" key="1">
    <source>
        <dbReference type="ARBA" id="ARBA00008857"/>
    </source>
</evidence>
<comment type="similarity">
    <text evidence="1">Belongs to the 'phage' integrase family.</text>
</comment>
<organism evidence="5 6">
    <name type="scientific">Desulfobacula phenolica</name>
    <dbReference type="NCBI Taxonomy" id="90732"/>
    <lineage>
        <taxon>Bacteria</taxon>
        <taxon>Pseudomonadati</taxon>
        <taxon>Thermodesulfobacteriota</taxon>
        <taxon>Desulfobacteria</taxon>
        <taxon>Desulfobacterales</taxon>
        <taxon>Desulfobacteraceae</taxon>
        <taxon>Desulfobacula</taxon>
    </lineage>
</organism>
<keyword evidence="6" id="KW-1185">Reference proteome</keyword>
<dbReference type="SUPFAM" id="SSF56349">
    <property type="entry name" value="DNA breaking-rejoining enzymes"/>
    <property type="match status" value="1"/>
</dbReference>
<dbReference type="InterPro" id="IPR011010">
    <property type="entry name" value="DNA_brk_join_enz"/>
</dbReference>
<dbReference type="EMBL" id="FNLL01000008">
    <property type="protein sequence ID" value="SDU41925.1"/>
    <property type="molecule type" value="Genomic_DNA"/>
</dbReference>
<evidence type="ECO:0000313" key="5">
    <source>
        <dbReference type="EMBL" id="SDU41925.1"/>
    </source>
</evidence>
<gene>
    <name evidence="5" type="ORF">SAMN04487931_10888</name>
</gene>
<evidence type="ECO:0000256" key="3">
    <source>
        <dbReference type="ARBA" id="ARBA00023172"/>
    </source>
</evidence>
<dbReference type="Gene3D" id="1.10.150.130">
    <property type="match status" value="1"/>
</dbReference>
<dbReference type="AlphaFoldDB" id="A0A1H2ID32"/>
<dbReference type="Pfam" id="PF20172">
    <property type="entry name" value="DUF6538"/>
    <property type="match status" value="1"/>
</dbReference>
<evidence type="ECO:0000256" key="2">
    <source>
        <dbReference type="ARBA" id="ARBA00023125"/>
    </source>
</evidence>
<dbReference type="PANTHER" id="PTHR30349">
    <property type="entry name" value="PHAGE INTEGRASE-RELATED"/>
    <property type="match status" value="1"/>
</dbReference>
<protein>
    <recommendedName>
        <fullName evidence="4">Tyr recombinase domain-containing protein</fullName>
    </recommendedName>
</protein>
<dbReference type="GO" id="GO:0003677">
    <property type="term" value="F:DNA binding"/>
    <property type="evidence" value="ECO:0007669"/>
    <property type="project" value="UniProtKB-KW"/>
</dbReference>
<evidence type="ECO:0000313" key="6">
    <source>
        <dbReference type="Proteomes" id="UP000199608"/>
    </source>
</evidence>
<dbReference type="CDD" id="cd01184">
    <property type="entry name" value="INT_C_like_1"/>
    <property type="match status" value="1"/>
</dbReference>
<dbReference type="Proteomes" id="UP000199608">
    <property type="component" value="Unassembled WGS sequence"/>
</dbReference>
<keyword evidence="2" id="KW-0238">DNA-binding</keyword>
<dbReference type="InterPro" id="IPR046668">
    <property type="entry name" value="DUF6538"/>
</dbReference>
<sequence>MRFPSYLVKNRFGIYYFQLVFPKRIRHIFKKKEVRRSLRTNDRKIAVIMAQEFRRIAEQQLFPAIVEGKMNWIETKQLLDKIAEKLFEKYVNQVHKTGFDFYDHDSLEAIMPGAETFLGEAPSGPYPSYHFELDKKEFEDTYHKTKTVTDFVNNILKHHGIKVDHDSDDYKRICKQALEMLYRLDEKKRTFRNDLTIGSRPLAPYDTSKEAVDPGSSIPEMTVKELISKYTTLKIKVEKKWSPRTIKGYTENYDRIIEIFEVVLGDKKFPINSITKDHAREVWEILSIIPTSLKKKYPNLSMKQIITKCRNSEIAKLENERLSSSTFKTYSNLIGGLFRYAEEEEFVSKNHFLNKPTRKKKEKKRKPFTDQEIEQFFNTDLFLKKDFEVKWAWRFWVPIFMMYSGCRLEEVCQLFLDDIYETEGILCFHIREKHDNTTGEMITNVKNSASNRKIPVHPKLIQIGLKKYIKYLKTVGEKQLFPDLKNKNSRGEHKPRNSKVTRWFNERSKKDYRTSYIEKCGITDPDKVLYCFRHTVGTFLDNYRPPVKTAIVNKIFGHEQKTTRARHYTTWEKKVLLEVIAKIDYPNANLPWDSMADYESVSFPWVK</sequence>
<feature type="domain" description="Tyr recombinase" evidence="4">
    <location>
        <begin position="363"/>
        <end position="581"/>
    </location>
</feature>
<dbReference type="GO" id="GO:0015074">
    <property type="term" value="P:DNA integration"/>
    <property type="evidence" value="ECO:0007669"/>
    <property type="project" value="InterPro"/>
</dbReference>
<dbReference type="InterPro" id="IPR002104">
    <property type="entry name" value="Integrase_catalytic"/>
</dbReference>
<name>A0A1H2ID32_9BACT</name>
<proteinExistence type="inferred from homology"/>
<accession>A0A1H2ID32</accession>